<organism evidence="2 3">
    <name type="scientific">Populus alba x Populus x berolinensis</name>
    <dbReference type="NCBI Taxonomy" id="444605"/>
    <lineage>
        <taxon>Eukaryota</taxon>
        <taxon>Viridiplantae</taxon>
        <taxon>Streptophyta</taxon>
        <taxon>Embryophyta</taxon>
        <taxon>Tracheophyta</taxon>
        <taxon>Spermatophyta</taxon>
        <taxon>Magnoliopsida</taxon>
        <taxon>eudicotyledons</taxon>
        <taxon>Gunneridae</taxon>
        <taxon>Pentapetalae</taxon>
        <taxon>rosids</taxon>
        <taxon>fabids</taxon>
        <taxon>Malpighiales</taxon>
        <taxon>Salicaceae</taxon>
        <taxon>Saliceae</taxon>
        <taxon>Populus</taxon>
    </lineage>
</organism>
<protein>
    <submittedName>
        <fullName evidence="2">Uncharacterized protein</fullName>
    </submittedName>
</protein>
<feature type="compositionally biased region" description="Low complexity" evidence="1">
    <location>
        <begin position="217"/>
        <end position="233"/>
    </location>
</feature>
<feature type="region of interest" description="Disordered" evidence="1">
    <location>
        <begin position="214"/>
        <end position="242"/>
    </location>
</feature>
<evidence type="ECO:0000313" key="2">
    <source>
        <dbReference type="EMBL" id="KAJ6993584.1"/>
    </source>
</evidence>
<reference evidence="2" key="1">
    <citation type="journal article" date="2023" name="Mol. Ecol. Resour.">
        <title>Chromosome-level genome assembly of a triploid poplar Populus alba 'Berolinensis'.</title>
        <authorList>
            <person name="Chen S."/>
            <person name="Yu Y."/>
            <person name="Wang X."/>
            <person name="Wang S."/>
            <person name="Zhang T."/>
            <person name="Zhou Y."/>
            <person name="He R."/>
            <person name="Meng N."/>
            <person name="Wang Y."/>
            <person name="Liu W."/>
            <person name="Liu Z."/>
            <person name="Liu J."/>
            <person name="Guo Q."/>
            <person name="Huang H."/>
            <person name="Sederoff R.R."/>
            <person name="Wang G."/>
            <person name="Qu G."/>
            <person name="Chen S."/>
        </authorList>
    </citation>
    <scope>NUCLEOTIDE SEQUENCE</scope>
    <source>
        <strain evidence="2">SC-2020</strain>
    </source>
</reference>
<name>A0AAD6QNE7_9ROSI</name>
<comment type="caution">
    <text evidence="2">The sequence shown here is derived from an EMBL/GenBank/DDBJ whole genome shotgun (WGS) entry which is preliminary data.</text>
</comment>
<accession>A0AAD6QNE7</accession>
<sequence>MLEEGLSQFHFNLLPPKLPMYSFADDLFNLTVLQYRFMPKAPLCRLSKPKVKTKRVENVDTLHAMNLMKQFQERSLKQKITNEKKVQKPDIAFGPGAAATKPFPSWSNADAARPREKEYIEPWTLSRPPTFSLTLPFPSPFSKPKQIFPLSPEQPENQSLILSFFLLASPHHHQILPYGPATFFKISQNREPQAAPGPLLHITNRQFFSEFCSRTQPSPASTAASSSAPAAIADQGRRSGGG</sequence>
<proteinExistence type="predicted"/>
<dbReference type="Proteomes" id="UP001164929">
    <property type="component" value="Chromosome 6"/>
</dbReference>
<dbReference type="AlphaFoldDB" id="A0AAD6QNE7"/>
<evidence type="ECO:0000256" key="1">
    <source>
        <dbReference type="SAM" id="MobiDB-lite"/>
    </source>
</evidence>
<dbReference type="EMBL" id="JAQIZT010000006">
    <property type="protein sequence ID" value="KAJ6993584.1"/>
    <property type="molecule type" value="Genomic_DNA"/>
</dbReference>
<evidence type="ECO:0000313" key="3">
    <source>
        <dbReference type="Proteomes" id="UP001164929"/>
    </source>
</evidence>
<gene>
    <name evidence="2" type="ORF">NC653_016654</name>
</gene>
<keyword evidence="3" id="KW-1185">Reference proteome</keyword>